<reference evidence="2 3" key="1">
    <citation type="journal article" date="2023" name="Plants (Basel)">
        <title>Bridging the Gap: Combining Genomics and Transcriptomics Approaches to Understand Stylosanthes scabra, an Orphan Legume from the Brazilian Caatinga.</title>
        <authorList>
            <person name="Ferreira-Neto J.R.C."/>
            <person name="da Silva M.D."/>
            <person name="Binneck E."/>
            <person name="de Melo N.F."/>
            <person name="da Silva R.H."/>
            <person name="de Melo A.L.T.M."/>
            <person name="Pandolfi V."/>
            <person name="Bustamante F.O."/>
            <person name="Brasileiro-Vidal A.C."/>
            <person name="Benko-Iseppon A.M."/>
        </authorList>
    </citation>
    <scope>NUCLEOTIDE SEQUENCE [LARGE SCALE GENOMIC DNA]</scope>
    <source>
        <tissue evidence="2">Leaves</tissue>
    </source>
</reference>
<dbReference type="EMBL" id="JASCZI010271887">
    <property type="protein sequence ID" value="MED6216795.1"/>
    <property type="molecule type" value="Genomic_DNA"/>
</dbReference>
<dbReference type="Proteomes" id="UP001341840">
    <property type="component" value="Unassembled WGS sequence"/>
</dbReference>
<gene>
    <name evidence="2" type="ORF">PIB30_011120</name>
</gene>
<feature type="compositionally biased region" description="Basic and acidic residues" evidence="1">
    <location>
        <begin position="128"/>
        <end position="142"/>
    </location>
</feature>
<evidence type="ECO:0000313" key="3">
    <source>
        <dbReference type="Proteomes" id="UP001341840"/>
    </source>
</evidence>
<proteinExistence type="predicted"/>
<evidence type="ECO:0000256" key="1">
    <source>
        <dbReference type="SAM" id="MobiDB-lite"/>
    </source>
</evidence>
<protein>
    <submittedName>
        <fullName evidence="2">Uncharacterized protein</fullName>
    </submittedName>
</protein>
<name>A0ABU6Z3H1_9FABA</name>
<accession>A0ABU6Z3H1</accession>
<sequence length="142" mass="16015">MEDLSMFERPRTVALEDENPGTSGMVLFYPLNRLVEYGFVGDTAVNPWVGIFCRRQGFVRESESLMRPRTVALEDENPGTSGMVLFYPLNRLVEESRINLVVTPRAERSSPPPPPLQHGPASVTDQPPPDRHRSPHDDPNYV</sequence>
<organism evidence="2 3">
    <name type="scientific">Stylosanthes scabra</name>
    <dbReference type="NCBI Taxonomy" id="79078"/>
    <lineage>
        <taxon>Eukaryota</taxon>
        <taxon>Viridiplantae</taxon>
        <taxon>Streptophyta</taxon>
        <taxon>Embryophyta</taxon>
        <taxon>Tracheophyta</taxon>
        <taxon>Spermatophyta</taxon>
        <taxon>Magnoliopsida</taxon>
        <taxon>eudicotyledons</taxon>
        <taxon>Gunneridae</taxon>
        <taxon>Pentapetalae</taxon>
        <taxon>rosids</taxon>
        <taxon>fabids</taxon>
        <taxon>Fabales</taxon>
        <taxon>Fabaceae</taxon>
        <taxon>Papilionoideae</taxon>
        <taxon>50 kb inversion clade</taxon>
        <taxon>dalbergioids sensu lato</taxon>
        <taxon>Dalbergieae</taxon>
        <taxon>Pterocarpus clade</taxon>
        <taxon>Stylosanthes</taxon>
    </lineage>
</organism>
<comment type="caution">
    <text evidence="2">The sequence shown here is derived from an EMBL/GenBank/DDBJ whole genome shotgun (WGS) entry which is preliminary data.</text>
</comment>
<feature type="region of interest" description="Disordered" evidence="1">
    <location>
        <begin position="103"/>
        <end position="142"/>
    </location>
</feature>
<keyword evidence="3" id="KW-1185">Reference proteome</keyword>
<evidence type="ECO:0000313" key="2">
    <source>
        <dbReference type="EMBL" id="MED6216795.1"/>
    </source>
</evidence>